<gene>
    <name evidence="5" type="ORF">Poli38472_006559</name>
</gene>
<feature type="region of interest" description="Disordered" evidence="3">
    <location>
        <begin position="1"/>
        <end position="25"/>
    </location>
</feature>
<dbReference type="InterPro" id="IPR001313">
    <property type="entry name" value="Pumilio_RNA-bd_rpt"/>
</dbReference>
<feature type="repeat" description="Pumilio" evidence="2">
    <location>
        <begin position="464"/>
        <end position="502"/>
    </location>
</feature>
<feature type="domain" description="PUM-HD" evidence="4">
    <location>
        <begin position="167"/>
        <end position="525"/>
    </location>
</feature>
<dbReference type="PROSITE" id="PS50302">
    <property type="entry name" value="PUM"/>
    <property type="match status" value="8"/>
</dbReference>
<dbReference type="InterPro" id="IPR011989">
    <property type="entry name" value="ARM-like"/>
</dbReference>
<keyword evidence="6" id="KW-1185">Reference proteome</keyword>
<evidence type="ECO:0000313" key="6">
    <source>
        <dbReference type="Proteomes" id="UP000794436"/>
    </source>
</evidence>
<dbReference type="PANTHER" id="PTHR12537">
    <property type="entry name" value="RNA BINDING PROTEIN PUMILIO-RELATED"/>
    <property type="match status" value="1"/>
</dbReference>
<feature type="repeat" description="Pumilio" evidence="2">
    <location>
        <begin position="188"/>
        <end position="223"/>
    </location>
</feature>
<feature type="repeat" description="Pumilio" evidence="2">
    <location>
        <begin position="260"/>
        <end position="295"/>
    </location>
</feature>
<feature type="repeat" description="Pumilio" evidence="2">
    <location>
        <begin position="224"/>
        <end position="259"/>
    </location>
</feature>
<dbReference type="OrthoDB" id="668540at2759"/>
<dbReference type="CDD" id="cd07920">
    <property type="entry name" value="Pumilio"/>
    <property type="match status" value="1"/>
</dbReference>
<name>A0A8K1FD62_PYTOL</name>
<dbReference type="GO" id="GO:0003729">
    <property type="term" value="F:mRNA binding"/>
    <property type="evidence" value="ECO:0007669"/>
    <property type="project" value="TreeGrafter"/>
</dbReference>
<dbReference type="InterPro" id="IPR033712">
    <property type="entry name" value="Pumilio_RNA-bd"/>
</dbReference>
<dbReference type="AlphaFoldDB" id="A0A8K1FD62"/>
<evidence type="ECO:0000313" key="5">
    <source>
        <dbReference type="EMBL" id="TMW56549.1"/>
    </source>
</evidence>
<dbReference type="SUPFAM" id="SSF48371">
    <property type="entry name" value="ARM repeat"/>
    <property type="match status" value="1"/>
</dbReference>
<dbReference type="Gene3D" id="1.25.10.10">
    <property type="entry name" value="Leucine-rich Repeat Variant"/>
    <property type="match status" value="1"/>
</dbReference>
<accession>A0A8K1FD62</accession>
<feature type="region of interest" description="Disordered" evidence="3">
    <location>
        <begin position="44"/>
        <end position="67"/>
    </location>
</feature>
<dbReference type="PANTHER" id="PTHR12537:SF12">
    <property type="entry name" value="MATERNAL PROTEIN PUMILIO"/>
    <property type="match status" value="1"/>
</dbReference>
<evidence type="ECO:0000256" key="2">
    <source>
        <dbReference type="PROSITE-ProRule" id="PRU00317"/>
    </source>
</evidence>
<feature type="repeat" description="Pumilio" evidence="2">
    <location>
        <begin position="348"/>
        <end position="383"/>
    </location>
</feature>
<dbReference type="InterPro" id="IPR033133">
    <property type="entry name" value="PUM-HD"/>
</dbReference>
<evidence type="ECO:0000256" key="3">
    <source>
        <dbReference type="SAM" id="MobiDB-lite"/>
    </source>
</evidence>
<dbReference type="InterPro" id="IPR016024">
    <property type="entry name" value="ARM-type_fold"/>
</dbReference>
<dbReference type="GO" id="GO:0010608">
    <property type="term" value="P:post-transcriptional regulation of gene expression"/>
    <property type="evidence" value="ECO:0007669"/>
    <property type="project" value="TreeGrafter"/>
</dbReference>
<dbReference type="SMART" id="SM00025">
    <property type="entry name" value="Pumilio"/>
    <property type="match status" value="8"/>
</dbReference>
<feature type="repeat" description="Pumilio" evidence="2">
    <location>
        <begin position="296"/>
        <end position="332"/>
    </location>
</feature>
<dbReference type="Proteomes" id="UP000794436">
    <property type="component" value="Unassembled WGS sequence"/>
</dbReference>
<evidence type="ECO:0000259" key="4">
    <source>
        <dbReference type="PROSITE" id="PS50303"/>
    </source>
</evidence>
<keyword evidence="1" id="KW-0677">Repeat</keyword>
<feature type="compositionally biased region" description="Polar residues" evidence="3">
    <location>
        <begin position="46"/>
        <end position="57"/>
    </location>
</feature>
<evidence type="ECO:0000256" key="1">
    <source>
        <dbReference type="ARBA" id="ARBA00022737"/>
    </source>
</evidence>
<feature type="repeat" description="Pumilio" evidence="2">
    <location>
        <begin position="420"/>
        <end position="455"/>
    </location>
</feature>
<organism evidence="5 6">
    <name type="scientific">Pythium oligandrum</name>
    <name type="common">Mycoparasitic fungus</name>
    <dbReference type="NCBI Taxonomy" id="41045"/>
    <lineage>
        <taxon>Eukaryota</taxon>
        <taxon>Sar</taxon>
        <taxon>Stramenopiles</taxon>
        <taxon>Oomycota</taxon>
        <taxon>Peronosporomycetes</taxon>
        <taxon>Pythiales</taxon>
        <taxon>Pythiaceae</taxon>
        <taxon>Pythium</taxon>
    </lineage>
</organism>
<feature type="repeat" description="Pumilio" evidence="2">
    <location>
        <begin position="384"/>
        <end position="419"/>
    </location>
</feature>
<dbReference type="EMBL" id="SPLM01000145">
    <property type="protein sequence ID" value="TMW56549.1"/>
    <property type="molecule type" value="Genomic_DNA"/>
</dbReference>
<protein>
    <recommendedName>
        <fullName evidence="4">PUM-HD domain-containing protein</fullName>
    </recommendedName>
</protein>
<dbReference type="GO" id="GO:0005737">
    <property type="term" value="C:cytoplasm"/>
    <property type="evidence" value="ECO:0007669"/>
    <property type="project" value="TreeGrafter"/>
</dbReference>
<sequence>MFMRKSEDFDGSRGQQGSRGLDKDLERIPNTLLSSMWSSDGLGSSNRLFQRSNSTPPTHLEDPKATRQAAKCNAHSQFQLSRFTLRESVEENNQEDELVESGRDDLLLGGKHIQRSWSAPPVPDNIDDIFSRATRENETHHISLLNIDDVDTLSSSTDLKASKFAHWNPSRREEFKGASKADKWDLTTIRGHLIQFARDQTGSRFIQQRLEKADEQARSEAFAEIFPHALLLMTDVFGNYVIQKLFDHGSVEQQRLLVNQMKKNMVSLALQVYGCRVIQKALEVTQVEEQLVLIRELKNHVLKCVVDQNGNHVLQKCIEAASWKKGGVRVFGSERRVTGEDIQFIIDDFVGQAAALSMHAYGCRVIQRVLEHCAHDQIRPIVNEIIFKCRDLVKDQFGNYVVQHVIVHGELEHRNIVMQTICPEIAKWSQHKYASNVVEACLEQATDQEIAQIVNFILECDESGASCALLPMMKHMYGNYVVQKLLDKASDQDRHRIECIIRHNADYLKRFTYGKHVLSRLERDCHPHFF</sequence>
<reference evidence="5" key="1">
    <citation type="submission" date="2019-03" db="EMBL/GenBank/DDBJ databases">
        <title>Long read genome sequence of the mycoparasitic Pythium oligandrum ATCC 38472 isolated from sugarbeet rhizosphere.</title>
        <authorList>
            <person name="Gaulin E."/>
        </authorList>
    </citation>
    <scope>NUCLEOTIDE SEQUENCE</scope>
    <source>
        <strain evidence="5">ATCC 38472_TT</strain>
    </source>
</reference>
<proteinExistence type="predicted"/>
<dbReference type="PROSITE" id="PS50303">
    <property type="entry name" value="PUM_HD"/>
    <property type="match status" value="1"/>
</dbReference>
<dbReference type="Pfam" id="PF00806">
    <property type="entry name" value="PUF"/>
    <property type="match status" value="8"/>
</dbReference>
<comment type="caution">
    <text evidence="5">The sequence shown here is derived from an EMBL/GenBank/DDBJ whole genome shotgun (WGS) entry which is preliminary data.</text>
</comment>
<feature type="compositionally biased region" description="Basic and acidic residues" evidence="3">
    <location>
        <begin position="1"/>
        <end position="11"/>
    </location>
</feature>